<feature type="compositionally biased region" description="Basic and acidic residues" evidence="1">
    <location>
        <begin position="223"/>
        <end position="252"/>
    </location>
</feature>
<accession>A0A8J8T390</accession>
<name>A0A8J8T390_HALGN</name>
<protein>
    <submittedName>
        <fullName evidence="3">Uncharacterized protein</fullName>
    </submittedName>
</protein>
<gene>
    <name evidence="3" type="ORF">FGO68_gene12812</name>
</gene>
<feature type="transmembrane region" description="Helical" evidence="2">
    <location>
        <begin position="269"/>
        <end position="290"/>
    </location>
</feature>
<evidence type="ECO:0000313" key="4">
    <source>
        <dbReference type="Proteomes" id="UP000785679"/>
    </source>
</evidence>
<organism evidence="3 4">
    <name type="scientific">Halteria grandinella</name>
    <dbReference type="NCBI Taxonomy" id="5974"/>
    <lineage>
        <taxon>Eukaryota</taxon>
        <taxon>Sar</taxon>
        <taxon>Alveolata</taxon>
        <taxon>Ciliophora</taxon>
        <taxon>Intramacronucleata</taxon>
        <taxon>Spirotrichea</taxon>
        <taxon>Stichotrichia</taxon>
        <taxon>Sporadotrichida</taxon>
        <taxon>Halteriidae</taxon>
        <taxon>Halteria</taxon>
    </lineage>
</organism>
<keyword evidence="2" id="KW-0812">Transmembrane</keyword>
<keyword evidence="4" id="KW-1185">Reference proteome</keyword>
<evidence type="ECO:0000256" key="2">
    <source>
        <dbReference type="SAM" id="Phobius"/>
    </source>
</evidence>
<feature type="region of interest" description="Disordered" evidence="1">
    <location>
        <begin position="296"/>
        <end position="328"/>
    </location>
</feature>
<dbReference type="Proteomes" id="UP000785679">
    <property type="component" value="Unassembled WGS sequence"/>
</dbReference>
<comment type="caution">
    <text evidence="3">The sequence shown here is derived from an EMBL/GenBank/DDBJ whole genome shotgun (WGS) entry which is preliminary data.</text>
</comment>
<keyword evidence="2" id="KW-1133">Transmembrane helix</keyword>
<reference evidence="3" key="1">
    <citation type="submission" date="2019-06" db="EMBL/GenBank/DDBJ databases">
        <authorList>
            <person name="Zheng W."/>
        </authorList>
    </citation>
    <scope>NUCLEOTIDE SEQUENCE</scope>
    <source>
        <strain evidence="3">QDHG01</strain>
    </source>
</reference>
<sequence>MKANYTCYRPGKPRPTFNKANRKTLILSMLLILFALSPHQILGTFKIVDETAHEVLVEQPDIVESISESEIVEDDHHNVEDVVGSQLEETVDDSNDNDDEYTQLERKTYQTADGEYVEETRDPTGTYYQKKVVKNGPGYQSVTITSNGGGGIIQLGGGGGGDMLEGLLSMFQQMAMIDQMLQGLVPDFPDPDPADPNADNSHALVPSSGFLSHDETPPAPEPVAKESKQTEEKQDEYNSTKPRSLIEKQSDEEAKAIAKKAKLDKKRRVVLIALSMLLILGCTLMGFILSCKLKGSKQKKEDEIDDSDSAAKVVMPEIPQKRGLGKSD</sequence>
<feature type="region of interest" description="Disordered" evidence="1">
    <location>
        <begin position="185"/>
        <end position="252"/>
    </location>
</feature>
<proteinExistence type="predicted"/>
<dbReference type="EMBL" id="RRYP01007338">
    <property type="protein sequence ID" value="TNV80569.1"/>
    <property type="molecule type" value="Genomic_DNA"/>
</dbReference>
<dbReference type="AlphaFoldDB" id="A0A8J8T390"/>
<keyword evidence="2" id="KW-0472">Membrane</keyword>
<evidence type="ECO:0000256" key="1">
    <source>
        <dbReference type="SAM" id="MobiDB-lite"/>
    </source>
</evidence>
<evidence type="ECO:0000313" key="3">
    <source>
        <dbReference type="EMBL" id="TNV80569.1"/>
    </source>
</evidence>